<accession>A0A0B6VRF2</accession>
<reference evidence="1 2" key="1">
    <citation type="submission" date="2015-02" db="EMBL/GenBank/DDBJ databases">
        <title>Complete genome sequences of Edwardsiella bacteriophages, PEi20 and PEi26.</title>
        <authorList>
            <person name="Yasuike M."/>
            <person name="Nishiki I."/>
            <person name="Iwasaki Y."/>
            <person name="Nakamura Y."/>
            <person name="Fujiwara A."/>
            <person name="Hassan E.S."/>
            <person name="Mahmoud M.M."/>
            <person name="Kawato Y."/>
            <person name="Nagai S."/>
            <person name="Kobayashi T."/>
            <person name="Ototake M."/>
            <person name="Nakai T."/>
        </authorList>
    </citation>
    <scope>NUCLEOTIDE SEQUENCE [LARGE SCALE GENOMIC DNA]</scope>
</reference>
<dbReference type="EMBL" id="AP014715">
    <property type="protein sequence ID" value="BAQ23024.1"/>
    <property type="molecule type" value="Genomic_DNA"/>
</dbReference>
<evidence type="ECO:0000313" key="1">
    <source>
        <dbReference type="EMBL" id="BAQ23024.1"/>
    </source>
</evidence>
<dbReference type="Proteomes" id="UP000225144">
    <property type="component" value="Genome"/>
</dbReference>
<name>A0A0B6VRF2_9CAUD</name>
<protein>
    <submittedName>
        <fullName evidence="1">Uncharacterized protein</fullName>
    </submittedName>
</protein>
<organism evidence="1 2">
    <name type="scientific">Edwardsiella phage PEi26</name>
    <dbReference type="NCBI Taxonomy" id="1608311"/>
    <lineage>
        <taxon>Viruses</taxon>
        <taxon>Duplodnaviria</taxon>
        <taxon>Heunggongvirae</taxon>
        <taxon>Uroviricota</taxon>
        <taxon>Caudoviricetes</taxon>
        <taxon>Pantevenvirales</taxon>
        <taxon>Straboviridae</taxon>
        <taxon>Tevenvirinae</taxon>
        <taxon>Kanagawavirus</taxon>
        <taxon>Kanagawavirus pei20</taxon>
    </lineage>
</organism>
<evidence type="ECO:0000313" key="2">
    <source>
        <dbReference type="Proteomes" id="UP000225144"/>
    </source>
</evidence>
<sequence length="86" mass="9920">MAIKISEVKNIIRLIVDDQKVVFVTIWPTAHQTGIIVELAYGPKVALIRRGTTYDLQRRFKEIGVKMTESEADHMGWLINQHLQVF</sequence>
<proteinExistence type="predicted"/>